<accession>A0AAD6Y0B0</accession>
<organism evidence="1 2">
    <name type="scientific">Mycena belliarum</name>
    <dbReference type="NCBI Taxonomy" id="1033014"/>
    <lineage>
        <taxon>Eukaryota</taxon>
        <taxon>Fungi</taxon>
        <taxon>Dikarya</taxon>
        <taxon>Basidiomycota</taxon>
        <taxon>Agaricomycotina</taxon>
        <taxon>Agaricomycetes</taxon>
        <taxon>Agaricomycetidae</taxon>
        <taxon>Agaricales</taxon>
        <taxon>Marasmiineae</taxon>
        <taxon>Mycenaceae</taxon>
        <taxon>Mycena</taxon>
    </lineage>
</organism>
<reference evidence="1" key="1">
    <citation type="submission" date="2023-03" db="EMBL/GenBank/DDBJ databases">
        <title>Massive genome expansion in bonnet fungi (Mycena s.s.) driven by repeated elements and novel gene families across ecological guilds.</title>
        <authorList>
            <consortium name="Lawrence Berkeley National Laboratory"/>
            <person name="Harder C.B."/>
            <person name="Miyauchi S."/>
            <person name="Viragh M."/>
            <person name="Kuo A."/>
            <person name="Thoen E."/>
            <person name="Andreopoulos B."/>
            <person name="Lu D."/>
            <person name="Skrede I."/>
            <person name="Drula E."/>
            <person name="Henrissat B."/>
            <person name="Morin E."/>
            <person name="Kohler A."/>
            <person name="Barry K."/>
            <person name="LaButti K."/>
            <person name="Morin E."/>
            <person name="Salamov A."/>
            <person name="Lipzen A."/>
            <person name="Mereny Z."/>
            <person name="Hegedus B."/>
            <person name="Baldrian P."/>
            <person name="Stursova M."/>
            <person name="Weitz H."/>
            <person name="Taylor A."/>
            <person name="Grigoriev I.V."/>
            <person name="Nagy L.G."/>
            <person name="Martin F."/>
            <person name="Kauserud H."/>
        </authorList>
    </citation>
    <scope>NUCLEOTIDE SEQUENCE</scope>
    <source>
        <strain evidence="1">CBHHK173m</strain>
    </source>
</reference>
<protein>
    <submittedName>
        <fullName evidence="1">Uncharacterized protein</fullName>
    </submittedName>
</protein>
<evidence type="ECO:0000313" key="2">
    <source>
        <dbReference type="Proteomes" id="UP001222325"/>
    </source>
</evidence>
<sequence length="216" mass="23608">MSSAFLHGIAVLENPRVIPKSRTIVFDAQLFLPSSEPALIGNLRYFNDNNIQLPSDVCCCSIARSIPTFEAYSQTLSPLDYHIIGDIIMLRPLGSPDDFDLGHRSIITICGVPTNINSDDSTFDIAAEQYLSATKSPSELFPTRCLIPDIAKFKKYKPIPAKGKSVSVLGFLTGLERNEDKTVKYFIIDVDSVTFFGAAGSTLAPKAEESPKKICA</sequence>
<proteinExistence type="predicted"/>
<dbReference type="AlphaFoldDB" id="A0AAD6Y0B0"/>
<name>A0AAD6Y0B0_9AGAR</name>
<keyword evidence="2" id="KW-1185">Reference proteome</keyword>
<dbReference type="Proteomes" id="UP001222325">
    <property type="component" value="Unassembled WGS sequence"/>
</dbReference>
<comment type="caution">
    <text evidence="1">The sequence shown here is derived from an EMBL/GenBank/DDBJ whole genome shotgun (WGS) entry which is preliminary data.</text>
</comment>
<gene>
    <name evidence="1" type="ORF">B0H15DRAFT_770251</name>
</gene>
<evidence type="ECO:0000313" key="1">
    <source>
        <dbReference type="EMBL" id="KAJ7100715.1"/>
    </source>
</evidence>
<dbReference type="EMBL" id="JARJCN010000005">
    <property type="protein sequence ID" value="KAJ7100715.1"/>
    <property type="molecule type" value="Genomic_DNA"/>
</dbReference>